<keyword evidence="4" id="KW-0418">Kinase</keyword>
<evidence type="ECO:0000256" key="4">
    <source>
        <dbReference type="ARBA" id="ARBA00022777"/>
    </source>
</evidence>
<proteinExistence type="predicted"/>
<dbReference type="EMBL" id="FNXT01000232">
    <property type="protein sequence ID" value="SZX62497.1"/>
    <property type="molecule type" value="Genomic_DNA"/>
</dbReference>
<dbReference type="Gene3D" id="1.10.510.10">
    <property type="entry name" value="Transferase(Phosphotransferase) domain 1"/>
    <property type="match status" value="1"/>
</dbReference>
<feature type="binding site" evidence="7">
    <location>
        <begin position="222"/>
        <end position="223"/>
    </location>
    <ligand>
        <name>ATP</name>
        <dbReference type="ChEBI" id="CHEBI:30616"/>
    </ligand>
</feature>
<dbReference type="InterPro" id="IPR030616">
    <property type="entry name" value="Aur-like"/>
</dbReference>
<feature type="region of interest" description="Disordered" evidence="9">
    <location>
        <begin position="571"/>
        <end position="624"/>
    </location>
</feature>
<feature type="domain" description="Protein kinase" evidence="10">
    <location>
        <begin position="94"/>
        <end position="364"/>
    </location>
</feature>
<dbReference type="Proteomes" id="UP000256970">
    <property type="component" value="Unassembled WGS sequence"/>
</dbReference>
<dbReference type="AlphaFoldDB" id="A0A383VA85"/>
<dbReference type="GO" id="GO:0005524">
    <property type="term" value="F:ATP binding"/>
    <property type="evidence" value="ECO:0007669"/>
    <property type="project" value="UniProtKB-KW"/>
</dbReference>
<evidence type="ECO:0000256" key="5">
    <source>
        <dbReference type="ARBA" id="ARBA00022840"/>
    </source>
</evidence>
<dbReference type="InterPro" id="IPR011009">
    <property type="entry name" value="Kinase-like_dom_sf"/>
</dbReference>
<sequence>MNQLEPAEQQQRLIGAKRHRSSTDILDLSWTSPFTRAKAAMEAGAAGGAQEGARPYVSSKSMGAMRRLPSSNGASAEAAPVQQQQVVYSSLDDISTRVEIYKGRHSIVWNAICAKTKKPIILKGYVKAKMTERNFHQVRREIRLMQQINYDGAVKLLGHFEDSTTIYLVQELCAKGDLFKRLIRSGGMMDEKFVAGEVILPMLLTLEHLHARSIYHRDIKPENIFFTREGKFKLGDFGLAIDASLERSKSRVGTLDYMSPEVVSLPTADERKKMEIAGRQVTEQPYGEKCDIWACGVLAYELLVGKPPFEVKDEMETRKRIMYETTLTLPPHVSPEAVNFIKTALAKNAGMRPAAADLVHHAWLRPYLLAMAAASGQLDAATLSAYKNPPSLAASSSVAAAAALGSNPSSSAAAAAQGNSSMFAASAGVGRSASFTGMSRQGINSMPGRVQINVNVGDAAAAAGPEAVAEKLNRHNLSHLSVALNHYAHGSASPTMPTTPGPYGPPGMSRKPVWDSELGGAPFTAVRTAGLSGEVPSSPTSPRAKPSGLSASGGSNPLLKAALNANLNRIHTTSTGQSGSSSSSFSAASASAAGSLAQHHQQQQQQQPQQQHHHSLSSNVKQRLKEYFVARNPEVVVAPAADAAQQQQGHGKEAGSEGEQLQLQLQ</sequence>
<feature type="region of interest" description="Disordered" evidence="9">
    <location>
        <begin position="530"/>
        <end position="556"/>
    </location>
</feature>
<protein>
    <recommendedName>
        <fullName evidence="10">Protein kinase domain-containing protein</fullName>
    </recommendedName>
</protein>
<name>A0A383VA85_TETOB</name>
<dbReference type="PROSITE" id="PS50011">
    <property type="entry name" value="PROTEIN_KINASE_DOM"/>
    <property type="match status" value="1"/>
</dbReference>
<evidence type="ECO:0000256" key="6">
    <source>
        <dbReference type="PIRSR" id="PIRSR630616-1"/>
    </source>
</evidence>
<feature type="compositionally biased region" description="Low complexity" evidence="9">
    <location>
        <begin position="571"/>
        <end position="610"/>
    </location>
</feature>
<keyword evidence="3 7" id="KW-0547">Nucleotide-binding</keyword>
<feature type="binding site" evidence="7">
    <location>
        <position position="104"/>
    </location>
    <ligand>
        <name>ATP</name>
        <dbReference type="ChEBI" id="CHEBI:30616"/>
    </ligand>
</feature>
<dbReference type="SMART" id="SM00220">
    <property type="entry name" value="S_TKc"/>
    <property type="match status" value="1"/>
</dbReference>
<accession>A0A383VA85</accession>
<dbReference type="InterPro" id="IPR000719">
    <property type="entry name" value="Prot_kinase_dom"/>
</dbReference>
<evidence type="ECO:0000256" key="1">
    <source>
        <dbReference type="ARBA" id="ARBA00022527"/>
    </source>
</evidence>
<evidence type="ECO:0000256" key="7">
    <source>
        <dbReference type="PIRSR" id="PIRSR630616-2"/>
    </source>
</evidence>
<feature type="active site" description="Proton acceptor" evidence="6">
    <location>
        <position position="218"/>
    </location>
</feature>
<keyword evidence="5 7" id="KW-0067">ATP-binding</keyword>
<feature type="compositionally biased region" description="Low complexity" evidence="9">
    <location>
        <begin position="639"/>
        <end position="648"/>
    </location>
</feature>
<evidence type="ECO:0000256" key="8">
    <source>
        <dbReference type="PIRSR" id="PIRSR630616-3"/>
    </source>
</evidence>
<feature type="cross-link" description="Glycyl lysine isopeptide (Lys-Gly) (interchain with G-Cter in SUMO2)" evidence="8">
    <location>
        <position position="220"/>
    </location>
</feature>
<evidence type="ECO:0000256" key="3">
    <source>
        <dbReference type="ARBA" id="ARBA00022741"/>
    </source>
</evidence>
<feature type="region of interest" description="Disordered" evidence="9">
    <location>
        <begin position="42"/>
        <end position="79"/>
    </location>
</feature>
<feature type="binding site" evidence="7">
    <location>
        <position position="123"/>
    </location>
    <ligand>
        <name>ATP</name>
        <dbReference type="ChEBI" id="CHEBI:30616"/>
    </ligand>
</feature>
<gene>
    <name evidence="11" type="ORF">BQ4739_LOCUS3078</name>
</gene>
<keyword evidence="2" id="KW-0808">Transferase</keyword>
<dbReference type="SUPFAM" id="SSF56112">
    <property type="entry name" value="Protein kinase-like (PK-like)"/>
    <property type="match status" value="1"/>
</dbReference>
<reference evidence="11 12" key="1">
    <citation type="submission" date="2016-10" db="EMBL/GenBank/DDBJ databases">
        <authorList>
            <person name="Cai Z."/>
        </authorList>
    </citation>
    <scope>NUCLEOTIDE SEQUENCE [LARGE SCALE GENOMIC DNA]</scope>
</reference>
<dbReference type="InterPro" id="IPR008271">
    <property type="entry name" value="Ser/Thr_kinase_AS"/>
</dbReference>
<keyword evidence="12" id="KW-1185">Reference proteome</keyword>
<evidence type="ECO:0000256" key="2">
    <source>
        <dbReference type="ARBA" id="ARBA00022679"/>
    </source>
</evidence>
<evidence type="ECO:0000313" key="11">
    <source>
        <dbReference type="EMBL" id="SZX62497.1"/>
    </source>
</evidence>
<feature type="region of interest" description="Disordered" evidence="9">
    <location>
        <begin position="639"/>
        <end position="666"/>
    </location>
</feature>
<dbReference type="STRING" id="3088.A0A383VA85"/>
<dbReference type="Pfam" id="PF00069">
    <property type="entry name" value="Pkinase"/>
    <property type="match status" value="1"/>
</dbReference>
<keyword evidence="1" id="KW-0723">Serine/threonine-protein kinase</keyword>
<feature type="region of interest" description="Disordered" evidence="9">
    <location>
        <begin position="489"/>
        <end position="518"/>
    </location>
</feature>
<dbReference type="GO" id="GO:0004674">
    <property type="term" value="F:protein serine/threonine kinase activity"/>
    <property type="evidence" value="ECO:0007669"/>
    <property type="project" value="UniProtKB-KW"/>
</dbReference>
<evidence type="ECO:0000313" key="12">
    <source>
        <dbReference type="Proteomes" id="UP000256970"/>
    </source>
</evidence>
<evidence type="ECO:0000256" key="9">
    <source>
        <dbReference type="SAM" id="MobiDB-lite"/>
    </source>
</evidence>
<organism evidence="11 12">
    <name type="scientific">Tetradesmus obliquus</name>
    <name type="common">Green alga</name>
    <name type="synonym">Acutodesmus obliquus</name>
    <dbReference type="NCBI Taxonomy" id="3088"/>
    <lineage>
        <taxon>Eukaryota</taxon>
        <taxon>Viridiplantae</taxon>
        <taxon>Chlorophyta</taxon>
        <taxon>core chlorophytes</taxon>
        <taxon>Chlorophyceae</taxon>
        <taxon>CS clade</taxon>
        <taxon>Sphaeropleales</taxon>
        <taxon>Scenedesmaceae</taxon>
        <taxon>Tetradesmus</taxon>
    </lineage>
</organism>
<feature type="binding site" evidence="7">
    <location>
        <position position="236"/>
    </location>
    <ligand>
        <name>ATP</name>
        <dbReference type="ChEBI" id="CHEBI:30616"/>
    </ligand>
</feature>
<dbReference type="PANTHER" id="PTHR24350">
    <property type="entry name" value="SERINE/THREONINE-PROTEIN KINASE IAL-RELATED"/>
    <property type="match status" value="1"/>
</dbReference>
<dbReference type="PROSITE" id="PS00108">
    <property type="entry name" value="PROTEIN_KINASE_ST"/>
    <property type="match status" value="1"/>
</dbReference>
<evidence type="ECO:0000259" key="10">
    <source>
        <dbReference type="PROSITE" id="PS50011"/>
    </source>
</evidence>